<name>A0A7G2DU74_ARATH</name>
<dbReference type="AlphaFoldDB" id="A0A7G2DU74"/>
<dbReference type="GO" id="GO:0004643">
    <property type="term" value="F:phosphoribosylaminoimidazolecarboxamide formyltransferase activity"/>
    <property type="evidence" value="ECO:0007669"/>
    <property type="project" value="InterPro"/>
</dbReference>
<evidence type="ECO:0000313" key="2">
    <source>
        <dbReference type="Proteomes" id="UP000516314"/>
    </source>
</evidence>
<proteinExistence type="predicted"/>
<sequence length="68" mass="7670">MFYGIVVAPSYTAKDLEVLKRKSDTLRIFEAENNDQGKLSLRNVGGGWLRADNRTDSEESISTKFKSD</sequence>
<organism evidence="1 2">
    <name type="scientific">Arabidopsis thaliana</name>
    <name type="common">Mouse-ear cress</name>
    <dbReference type="NCBI Taxonomy" id="3702"/>
    <lineage>
        <taxon>Eukaryota</taxon>
        <taxon>Viridiplantae</taxon>
        <taxon>Streptophyta</taxon>
        <taxon>Embryophyta</taxon>
        <taxon>Tracheophyta</taxon>
        <taxon>Spermatophyta</taxon>
        <taxon>Magnoliopsida</taxon>
        <taxon>eudicotyledons</taxon>
        <taxon>Gunneridae</taxon>
        <taxon>Pentapetalae</taxon>
        <taxon>rosids</taxon>
        <taxon>malvids</taxon>
        <taxon>Brassicales</taxon>
        <taxon>Brassicaceae</taxon>
        <taxon>Camelineae</taxon>
        <taxon>Arabidopsis</taxon>
    </lineage>
</organism>
<dbReference type="Pfam" id="PF01808">
    <property type="entry name" value="AICARFT_IMPCHas"/>
    <property type="match status" value="1"/>
</dbReference>
<gene>
    <name evidence="1" type="ORF">AT9943_LOCUS2616</name>
</gene>
<evidence type="ECO:0000313" key="1">
    <source>
        <dbReference type="EMBL" id="CAD5314159.1"/>
    </source>
</evidence>
<reference evidence="1 2" key="1">
    <citation type="submission" date="2020-09" db="EMBL/GenBank/DDBJ databases">
        <authorList>
            <person name="Ashkenazy H."/>
        </authorList>
    </citation>
    <scope>NUCLEOTIDE SEQUENCE [LARGE SCALE GENOMIC DNA]</scope>
    <source>
        <strain evidence="2">cv. Cdm-0</strain>
    </source>
</reference>
<dbReference type="GO" id="GO:0003937">
    <property type="term" value="F:IMP cyclohydrolase activity"/>
    <property type="evidence" value="ECO:0007669"/>
    <property type="project" value="InterPro"/>
</dbReference>
<protein>
    <submittedName>
        <fullName evidence="1">(thale cress) hypothetical protein</fullName>
    </submittedName>
</protein>
<dbReference type="GO" id="GO:0006164">
    <property type="term" value="P:purine nucleotide biosynthetic process"/>
    <property type="evidence" value="ECO:0007669"/>
    <property type="project" value="InterPro"/>
</dbReference>
<accession>A0A7G2DU74</accession>
<dbReference type="Proteomes" id="UP000516314">
    <property type="component" value="Chromosome 1"/>
</dbReference>
<dbReference type="InterPro" id="IPR002695">
    <property type="entry name" value="PurH-like"/>
</dbReference>
<dbReference type="EMBL" id="LR881466">
    <property type="protein sequence ID" value="CAD5314159.1"/>
    <property type="molecule type" value="Genomic_DNA"/>
</dbReference>